<dbReference type="Proteomes" id="UP000322110">
    <property type="component" value="Unassembled WGS sequence"/>
</dbReference>
<comment type="subcellular location">
    <subcellularLocation>
        <location evidence="2">Cell membrane</location>
        <topology evidence="2">Multi-pass membrane protein</topology>
    </subcellularLocation>
</comment>
<dbReference type="UniPathway" id="UPA00251">
    <property type="reaction ID" value="UER00324"/>
</dbReference>
<keyword evidence="17" id="KW-1185">Reference proteome</keyword>
<evidence type="ECO:0000256" key="9">
    <source>
        <dbReference type="ARBA" id="ARBA00022723"/>
    </source>
</evidence>
<protein>
    <recommendedName>
        <fullName evidence="5">Protoporphyrinogen IX oxidase</fullName>
    </recommendedName>
</protein>
<evidence type="ECO:0000256" key="11">
    <source>
        <dbReference type="ARBA" id="ARBA00023002"/>
    </source>
</evidence>
<feature type="transmembrane region" description="Helical" evidence="15">
    <location>
        <begin position="126"/>
        <end position="147"/>
    </location>
</feature>
<name>A0A5B2TAR4_9PROT</name>
<comment type="cofactor">
    <cofactor evidence="1">
        <name>heme b</name>
        <dbReference type="ChEBI" id="CHEBI:60344"/>
    </cofactor>
</comment>
<keyword evidence="7" id="KW-0349">Heme</keyword>
<evidence type="ECO:0000256" key="12">
    <source>
        <dbReference type="ARBA" id="ARBA00023004"/>
    </source>
</evidence>
<dbReference type="GO" id="GO:0005886">
    <property type="term" value="C:plasma membrane"/>
    <property type="evidence" value="ECO:0007669"/>
    <property type="project" value="UniProtKB-SubCell"/>
</dbReference>
<keyword evidence="6" id="KW-1003">Cell membrane</keyword>
<feature type="transmembrane region" description="Helical" evidence="15">
    <location>
        <begin position="84"/>
        <end position="105"/>
    </location>
</feature>
<evidence type="ECO:0000256" key="3">
    <source>
        <dbReference type="ARBA" id="ARBA00005073"/>
    </source>
</evidence>
<dbReference type="PANTHER" id="PTHR40255:SF1">
    <property type="entry name" value="PROTOPORPHYRINOGEN IX OXIDASE"/>
    <property type="match status" value="1"/>
</dbReference>
<dbReference type="EMBL" id="VUKA01000019">
    <property type="protein sequence ID" value="KAA2211631.1"/>
    <property type="molecule type" value="Genomic_DNA"/>
</dbReference>
<evidence type="ECO:0000256" key="14">
    <source>
        <dbReference type="ARBA" id="ARBA00048390"/>
    </source>
</evidence>
<keyword evidence="10 15" id="KW-1133">Transmembrane helix</keyword>
<gene>
    <name evidence="16" type="ORF">F0Q34_19120</name>
</gene>
<dbReference type="OrthoDB" id="7570050at2"/>
<evidence type="ECO:0000256" key="10">
    <source>
        <dbReference type="ARBA" id="ARBA00022989"/>
    </source>
</evidence>
<comment type="similarity">
    <text evidence="4">Belongs to the HemJ family.</text>
</comment>
<dbReference type="Pfam" id="PF03653">
    <property type="entry name" value="UPF0093"/>
    <property type="match status" value="1"/>
</dbReference>
<evidence type="ECO:0000256" key="15">
    <source>
        <dbReference type="SAM" id="Phobius"/>
    </source>
</evidence>
<feature type="transmembrane region" description="Helical" evidence="15">
    <location>
        <begin position="57"/>
        <end position="78"/>
    </location>
</feature>
<evidence type="ECO:0000256" key="6">
    <source>
        <dbReference type="ARBA" id="ARBA00022475"/>
    </source>
</evidence>
<evidence type="ECO:0000256" key="4">
    <source>
        <dbReference type="ARBA" id="ARBA00006501"/>
    </source>
</evidence>
<comment type="caution">
    <text evidence="16">The sequence shown here is derived from an EMBL/GenBank/DDBJ whole genome shotgun (WGS) entry which is preliminary data.</text>
</comment>
<dbReference type="GO" id="GO:0006782">
    <property type="term" value="P:protoporphyrinogen IX biosynthetic process"/>
    <property type="evidence" value="ECO:0007669"/>
    <property type="project" value="UniProtKB-UniPathway"/>
</dbReference>
<dbReference type="GO" id="GO:0016491">
    <property type="term" value="F:oxidoreductase activity"/>
    <property type="evidence" value="ECO:0007669"/>
    <property type="project" value="UniProtKB-KW"/>
</dbReference>
<evidence type="ECO:0000256" key="13">
    <source>
        <dbReference type="ARBA" id="ARBA00023136"/>
    </source>
</evidence>
<sequence length="171" mass="18489">MGPGFRGDMIAALKFVHIAALSVWCAGLVGLPLLLARHAPNGDQIDFARLRVVTHQSYVRLITPAAVIAIAVGTALIFMRSVFVPWMFVKLVMVGVLVIIHAWVGHITLQMGEQQGDYIPPAAMPLVGMSLVAMLAILVLVLGKPLVETWPGPTWLLEPRDQSLPVGEVPM</sequence>
<organism evidence="16 17">
    <name type="scientific">Teichococcus oryzae</name>
    <dbReference type="NCBI Taxonomy" id="1608942"/>
    <lineage>
        <taxon>Bacteria</taxon>
        <taxon>Pseudomonadati</taxon>
        <taxon>Pseudomonadota</taxon>
        <taxon>Alphaproteobacteria</taxon>
        <taxon>Acetobacterales</taxon>
        <taxon>Roseomonadaceae</taxon>
        <taxon>Roseomonas</taxon>
    </lineage>
</organism>
<dbReference type="InterPro" id="IPR005265">
    <property type="entry name" value="HemJ-like"/>
</dbReference>
<dbReference type="AlphaFoldDB" id="A0A5B2TAR4"/>
<keyword evidence="12" id="KW-0408">Iron</keyword>
<keyword evidence="11" id="KW-0560">Oxidoreductase</keyword>
<evidence type="ECO:0000256" key="1">
    <source>
        <dbReference type="ARBA" id="ARBA00001970"/>
    </source>
</evidence>
<evidence type="ECO:0000313" key="16">
    <source>
        <dbReference type="EMBL" id="KAA2211631.1"/>
    </source>
</evidence>
<evidence type="ECO:0000313" key="17">
    <source>
        <dbReference type="Proteomes" id="UP000322110"/>
    </source>
</evidence>
<keyword evidence="13 15" id="KW-0472">Membrane</keyword>
<evidence type="ECO:0000256" key="5">
    <source>
        <dbReference type="ARBA" id="ARBA00017504"/>
    </source>
</evidence>
<comment type="pathway">
    <text evidence="3">Porphyrin-containing compound metabolism; protoporphyrin-IX biosynthesis; protoporphyrin-IX from protoporphyrinogen-IX: step 1/1.</text>
</comment>
<keyword evidence="8 15" id="KW-0812">Transmembrane</keyword>
<evidence type="ECO:0000256" key="7">
    <source>
        <dbReference type="ARBA" id="ARBA00022617"/>
    </source>
</evidence>
<evidence type="ECO:0000256" key="2">
    <source>
        <dbReference type="ARBA" id="ARBA00004651"/>
    </source>
</evidence>
<reference evidence="16 17" key="1">
    <citation type="journal article" date="2015" name="Int. J. Syst. Evol. Microbiol.">
        <title>Roseomonas oryzae sp. nov., isolated from paddy rhizosphere soil.</title>
        <authorList>
            <person name="Ramaprasad E.V."/>
            <person name="Sasikala Ch."/>
            <person name="Ramana Ch.V."/>
        </authorList>
    </citation>
    <scope>NUCLEOTIDE SEQUENCE [LARGE SCALE GENOMIC DNA]</scope>
    <source>
        <strain evidence="16 17">KCTC 42542</strain>
    </source>
</reference>
<dbReference type="PANTHER" id="PTHR40255">
    <property type="entry name" value="UPF0093 MEMBRANE PROTEIN SLR1790"/>
    <property type="match status" value="1"/>
</dbReference>
<feature type="transmembrane region" description="Helical" evidence="15">
    <location>
        <begin position="15"/>
        <end position="36"/>
    </location>
</feature>
<keyword evidence="9" id="KW-0479">Metal-binding</keyword>
<accession>A0A5B2TAR4</accession>
<evidence type="ECO:0000256" key="8">
    <source>
        <dbReference type="ARBA" id="ARBA00022692"/>
    </source>
</evidence>
<comment type="catalytic activity">
    <reaction evidence="14">
        <text>protoporphyrinogen IX + 3 A = protoporphyrin IX + 3 AH2</text>
        <dbReference type="Rhea" id="RHEA:62000"/>
        <dbReference type="ChEBI" id="CHEBI:13193"/>
        <dbReference type="ChEBI" id="CHEBI:17499"/>
        <dbReference type="ChEBI" id="CHEBI:57306"/>
        <dbReference type="ChEBI" id="CHEBI:57307"/>
    </reaction>
</comment>
<proteinExistence type="inferred from homology"/>
<dbReference type="GO" id="GO:0046872">
    <property type="term" value="F:metal ion binding"/>
    <property type="evidence" value="ECO:0007669"/>
    <property type="project" value="UniProtKB-KW"/>
</dbReference>